<feature type="compositionally biased region" description="Basic and acidic residues" evidence="1">
    <location>
        <begin position="122"/>
        <end position="143"/>
    </location>
</feature>
<evidence type="ECO:0000256" key="1">
    <source>
        <dbReference type="SAM" id="MobiDB-lite"/>
    </source>
</evidence>
<comment type="caution">
    <text evidence="2">The sequence shown here is derived from an EMBL/GenBank/DDBJ whole genome shotgun (WGS) entry which is preliminary data.</text>
</comment>
<feature type="compositionally biased region" description="Basic residues" evidence="1">
    <location>
        <begin position="222"/>
        <end position="236"/>
    </location>
</feature>
<organism evidence="2 3">
    <name type="scientific">Sparassis crispa</name>
    <dbReference type="NCBI Taxonomy" id="139825"/>
    <lineage>
        <taxon>Eukaryota</taxon>
        <taxon>Fungi</taxon>
        <taxon>Dikarya</taxon>
        <taxon>Basidiomycota</taxon>
        <taxon>Agaricomycotina</taxon>
        <taxon>Agaricomycetes</taxon>
        <taxon>Polyporales</taxon>
        <taxon>Sparassidaceae</taxon>
        <taxon>Sparassis</taxon>
    </lineage>
</organism>
<dbReference type="RefSeq" id="XP_027619485.1">
    <property type="nucleotide sequence ID" value="XM_027763684.1"/>
</dbReference>
<sequence>MDAFFAYSQALGLMYGGVTEYIDLVERFENGDVVFEPVEVFDDPDPLPTFEEPVEAVLGKRQREEEEEEDDEDDDNEEEEDDDDEDDDDEDDDEDDDDEDEDEDEHEDKVDYSDYDEVDDYGDGKEEKEAEVGKHGDYHVPVKEEEEEEEEEELEPEEDMQVEVESGREKEEEGEEDKEDKDDEEYVDEAVEEEYLDHKKRQTGRKIHSVVPSGEGRMRSQPPRKRQRLVKNKTAQRTKVGREKRTVVCLVENCQVKGTVKSRERHMLAEHFEGENKLWHCPTCKKLLSRPDGLRRHCNLFPKCNAKAPRRVDGIIDYNACMAFKHPWHRKGPLRRLRAPLAEHRDPLEQELTMLREELGVEPWSPN</sequence>
<evidence type="ECO:0000313" key="2">
    <source>
        <dbReference type="EMBL" id="GBE88572.1"/>
    </source>
</evidence>
<accession>A0A401H2F1</accession>
<dbReference type="AlphaFoldDB" id="A0A401H2F1"/>
<dbReference type="OrthoDB" id="8117402at2759"/>
<feature type="compositionally biased region" description="Acidic residues" evidence="1">
    <location>
        <begin position="65"/>
        <end position="106"/>
    </location>
</feature>
<keyword evidence="3" id="KW-1185">Reference proteome</keyword>
<proteinExistence type="predicted"/>
<feature type="compositionally biased region" description="Basic residues" evidence="1">
    <location>
        <begin position="198"/>
        <end position="208"/>
    </location>
</feature>
<dbReference type="EMBL" id="BFAD01000013">
    <property type="protein sequence ID" value="GBE88572.1"/>
    <property type="molecule type" value="Genomic_DNA"/>
</dbReference>
<feature type="compositionally biased region" description="Acidic residues" evidence="1">
    <location>
        <begin position="172"/>
        <end position="186"/>
    </location>
</feature>
<gene>
    <name evidence="2" type="ORF">SCP_1303890</name>
</gene>
<protein>
    <submittedName>
        <fullName evidence="2">Uncharacterized protein</fullName>
    </submittedName>
</protein>
<dbReference type="STRING" id="139825.A0A401H2F1"/>
<feature type="compositionally biased region" description="Acidic residues" evidence="1">
    <location>
        <begin position="144"/>
        <end position="162"/>
    </location>
</feature>
<dbReference type="Proteomes" id="UP000287166">
    <property type="component" value="Unassembled WGS sequence"/>
</dbReference>
<dbReference type="InParanoid" id="A0A401H2F1"/>
<dbReference type="GeneID" id="38785489"/>
<reference evidence="2 3" key="1">
    <citation type="journal article" date="2018" name="Sci. Rep.">
        <title>Genome sequence of the cauliflower mushroom Sparassis crispa (Hanabiratake) and its association with beneficial usage.</title>
        <authorList>
            <person name="Kiyama R."/>
            <person name="Furutani Y."/>
            <person name="Kawaguchi K."/>
            <person name="Nakanishi T."/>
        </authorList>
    </citation>
    <scope>NUCLEOTIDE SEQUENCE [LARGE SCALE GENOMIC DNA]</scope>
</reference>
<name>A0A401H2F1_9APHY</name>
<evidence type="ECO:0000313" key="3">
    <source>
        <dbReference type="Proteomes" id="UP000287166"/>
    </source>
</evidence>
<feature type="region of interest" description="Disordered" evidence="1">
    <location>
        <begin position="39"/>
        <end position="186"/>
    </location>
</feature>
<feature type="region of interest" description="Disordered" evidence="1">
    <location>
        <begin position="198"/>
        <end position="237"/>
    </location>
</feature>